<feature type="signal peptide" evidence="1">
    <location>
        <begin position="1"/>
        <end position="22"/>
    </location>
</feature>
<name>A0A366HDP8_9BACT</name>
<dbReference type="PROSITE" id="PS51257">
    <property type="entry name" value="PROKAR_LIPOPROTEIN"/>
    <property type="match status" value="1"/>
</dbReference>
<evidence type="ECO:0000313" key="2">
    <source>
        <dbReference type="EMBL" id="RBP39855.1"/>
    </source>
</evidence>
<keyword evidence="1" id="KW-0732">Signal</keyword>
<comment type="caution">
    <text evidence="2">The sequence shown here is derived from an EMBL/GenBank/DDBJ whole genome shotgun (WGS) entry which is preliminary data.</text>
</comment>
<keyword evidence="3" id="KW-1185">Reference proteome</keyword>
<dbReference type="RefSeq" id="WP_113960733.1">
    <property type="nucleotide sequence ID" value="NZ_QNRR01000009.1"/>
</dbReference>
<dbReference type="OrthoDB" id="198327at2"/>
<dbReference type="EMBL" id="QNRR01000009">
    <property type="protein sequence ID" value="RBP39855.1"/>
    <property type="molecule type" value="Genomic_DNA"/>
</dbReference>
<dbReference type="Proteomes" id="UP000253426">
    <property type="component" value="Unassembled WGS sequence"/>
</dbReference>
<organism evidence="2 3">
    <name type="scientific">Roseimicrobium gellanilyticum</name>
    <dbReference type="NCBI Taxonomy" id="748857"/>
    <lineage>
        <taxon>Bacteria</taxon>
        <taxon>Pseudomonadati</taxon>
        <taxon>Verrucomicrobiota</taxon>
        <taxon>Verrucomicrobiia</taxon>
        <taxon>Verrucomicrobiales</taxon>
        <taxon>Verrucomicrobiaceae</taxon>
        <taxon>Roseimicrobium</taxon>
    </lineage>
</organism>
<protein>
    <recommendedName>
        <fullName evidence="4">Lipoprotein</fullName>
    </recommendedName>
</protein>
<reference evidence="2 3" key="1">
    <citation type="submission" date="2018-06" db="EMBL/GenBank/DDBJ databases">
        <title>Genomic Encyclopedia of Type Strains, Phase IV (KMG-IV): sequencing the most valuable type-strain genomes for metagenomic binning, comparative biology and taxonomic classification.</title>
        <authorList>
            <person name="Goeker M."/>
        </authorList>
    </citation>
    <scope>NUCLEOTIDE SEQUENCE [LARGE SCALE GENOMIC DNA]</scope>
    <source>
        <strain evidence="2 3">DSM 25532</strain>
    </source>
</reference>
<evidence type="ECO:0000313" key="3">
    <source>
        <dbReference type="Proteomes" id="UP000253426"/>
    </source>
</evidence>
<evidence type="ECO:0000256" key="1">
    <source>
        <dbReference type="SAM" id="SignalP"/>
    </source>
</evidence>
<gene>
    <name evidence="2" type="ORF">DES53_109283</name>
</gene>
<sequence>MRRFRLAPLCLLAISLLLAACASDPMIEQKIAARRAQIASEPQGDWYIGRRFTIAKTQFWGYLRRPGQSWDDARLVMMNENVRNAPDRLPEIPTNEGNAHGFDHNHEYKIWGSFTGRTVYDPNSDLFLPEFRLTNWESISTSPGWLFKPNERFNGSQLLRYEKQDYP</sequence>
<feature type="chain" id="PRO_5017051282" description="Lipoprotein" evidence="1">
    <location>
        <begin position="23"/>
        <end position="167"/>
    </location>
</feature>
<dbReference type="AlphaFoldDB" id="A0A366HDP8"/>
<proteinExistence type="predicted"/>
<evidence type="ECO:0008006" key="4">
    <source>
        <dbReference type="Google" id="ProtNLM"/>
    </source>
</evidence>
<accession>A0A366HDP8</accession>